<accession>A0A379LUR3</accession>
<dbReference type="AlphaFoldDB" id="A0A379LUR3"/>
<keyword evidence="2" id="KW-1185">Reference proteome</keyword>
<proteinExistence type="predicted"/>
<name>A0A379LUR3_ENTAG</name>
<evidence type="ECO:0000313" key="2">
    <source>
        <dbReference type="Proteomes" id="UP000254640"/>
    </source>
</evidence>
<gene>
    <name evidence="1" type="ORF">NCTC9381_05853</name>
</gene>
<organism evidence="1 2">
    <name type="scientific">Enterobacter agglomerans</name>
    <name type="common">Erwinia herbicola</name>
    <name type="synonym">Pantoea agglomerans</name>
    <dbReference type="NCBI Taxonomy" id="549"/>
    <lineage>
        <taxon>Bacteria</taxon>
        <taxon>Pseudomonadati</taxon>
        <taxon>Pseudomonadota</taxon>
        <taxon>Gammaproteobacteria</taxon>
        <taxon>Enterobacterales</taxon>
        <taxon>Erwiniaceae</taxon>
        <taxon>Pantoea</taxon>
        <taxon>Pantoea agglomerans group</taxon>
    </lineage>
</organism>
<evidence type="ECO:0000313" key="1">
    <source>
        <dbReference type="EMBL" id="SUE06990.1"/>
    </source>
</evidence>
<protein>
    <submittedName>
        <fullName evidence="1">Uncharacterized protein</fullName>
    </submittedName>
</protein>
<reference evidence="1 2" key="1">
    <citation type="submission" date="2018-06" db="EMBL/GenBank/DDBJ databases">
        <authorList>
            <consortium name="Pathogen Informatics"/>
            <person name="Doyle S."/>
        </authorList>
    </citation>
    <scope>NUCLEOTIDE SEQUENCE [LARGE SCALE GENOMIC DNA]</scope>
    <source>
        <strain evidence="1 2">NCTC9381</strain>
    </source>
</reference>
<sequence>MSDKILSCLTVLIPASGKAVVTTADLMNPESLTKLPLEVKMHWFNPEKSKGILYVTYL</sequence>
<dbReference type="Proteomes" id="UP000254640">
    <property type="component" value="Unassembled WGS sequence"/>
</dbReference>
<dbReference type="EMBL" id="UGSO01000002">
    <property type="protein sequence ID" value="SUE06990.1"/>
    <property type="molecule type" value="Genomic_DNA"/>
</dbReference>